<dbReference type="EMBL" id="MF101421">
    <property type="protein sequence ID" value="ARW62111.1"/>
    <property type="molecule type" value="Genomic_DNA"/>
</dbReference>
<dbReference type="RefSeq" id="YP_009393549.1">
    <property type="nucleotide sequence ID" value="NC_035268.1"/>
</dbReference>
<dbReference type="AlphaFoldDB" id="A0A1Z1M8E6"/>
<geneLocation type="chloroplast" evidence="1"/>
<evidence type="ECO:0000313" key="1">
    <source>
        <dbReference type="EMBL" id="ARW62111.1"/>
    </source>
</evidence>
<keyword evidence="1" id="KW-0150">Chloroplast</keyword>
<organism evidence="1">
    <name type="scientific">Bostrychia simpliciuscula</name>
    <dbReference type="NCBI Taxonomy" id="324754"/>
    <lineage>
        <taxon>Eukaryota</taxon>
        <taxon>Rhodophyta</taxon>
        <taxon>Florideophyceae</taxon>
        <taxon>Rhodymeniophycidae</taxon>
        <taxon>Ceramiales</taxon>
        <taxon>Rhodomelaceae</taxon>
        <taxon>Bostrychia</taxon>
    </lineage>
</organism>
<protein>
    <submittedName>
        <fullName evidence="1">Cytochrome b6-f complex subunit PetP</fullName>
    </submittedName>
</protein>
<sequence>MNKNCISIISIPNIIKSKISEKIYKKNYLVGYKKISNKNKVFIVELTNKTRIWMLKREIKLNTKLK</sequence>
<gene>
    <name evidence="1" type="primary">petP</name>
</gene>
<proteinExistence type="predicted"/>
<reference evidence="1" key="1">
    <citation type="journal article" date="2017" name="J. Phycol.">
        <title>Analysis of chloroplast genomes and a supermatrix inform reclassification of the Rhodomelaceae (Rhodophyta).</title>
        <authorList>
            <person name="Diaz-Tapia P."/>
            <person name="Maggs C.A."/>
            <person name="West J.A."/>
            <person name="Verbruggen H."/>
        </authorList>
    </citation>
    <scope>NUCLEOTIDE SEQUENCE</scope>
    <source>
        <strain evidence="1">JW3897</strain>
    </source>
</reference>
<keyword evidence="1" id="KW-0934">Plastid</keyword>
<name>A0A1Z1M8E6_9FLOR</name>
<accession>A0A1Z1M8E6</accession>
<dbReference type="GeneID" id="33355259"/>